<accession>A0A2I1GTY9</accession>
<dbReference type="EMBL" id="LLXI01000827">
    <property type="protein sequence ID" value="PKY50113.1"/>
    <property type="molecule type" value="Genomic_DNA"/>
</dbReference>
<comment type="caution">
    <text evidence="1">The sequence shown here is derived from an EMBL/GenBank/DDBJ whole genome shotgun (WGS) entry which is preliminary data.</text>
</comment>
<proteinExistence type="predicted"/>
<evidence type="ECO:0000313" key="1">
    <source>
        <dbReference type="EMBL" id="PKY50113.1"/>
    </source>
</evidence>
<sequence length="103" mass="12420">MSKNDIYLAVIKTKYHYKENRIECSETSVLKYLKRHDETVPSSYFIDYSNWKFNEKFYHFISIKENVDLKLLNQLLSGLYKINIIILKLYFILLITKIELFLG</sequence>
<gene>
    <name evidence="1" type="ORF">RhiirA4_466413</name>
</gene>
<protein>
    <submittedName>
        <fullName evidence="1">Uncharacterized protein</fullName>
    </submittedName>
</protein>
<organism evidence="1 2">
    <name type="scientific">Rhizophagus irregularis</name>
    <dbReference type="NCBI Taxonomy" id="588596"/>
    <lineage>
        <taxon>Eukaryota</taxon>
        <taxon>Fungi</taxon>
        <taxon>Fungi incertae sedis</taxon>
        <taxon>Mucoromycota</taxon>
        <taxon>Glomeromycotina</taxon>
        <taxon>Glomeromycetes</taxon>
        <taxon>Glomerales</taxon>
        <taxon>Glomeraceae</taxon>
        <taxon>Rhizophagus</taxon>
    </lineage>
</organism>
<evidence type="ECO:0000313" key="2">
    <source>
        <dbReference type="Proteomes" id="UP000234323"/>
    </source>
</evidence>
<dbReference type="AlphaFoldDB" id="A0A2I1GTY9"/>
<keyword evidence="2" id="KW-1185">Reference proteome</keyword>
<dbReference type="Proteomes" id="UP000234323">
    <property type="component" value="Unassembled WGS sequence"/>
</dbReference>
<reference evidence="1 2" key="1">
    <citation type="submission" date="2015-10" db="EMBL/GenBank/DDBJ databases">
        <title>Genome analyses suggest a sexual origin of heterokaryosis in a supposedly ancient asexual fungus.</title>
        <authorList>
            <person name="Ropars J."/>
            <person name="Sedzielewska K."/>
            <person name="Noel J."/>
            <person name="Charron P."/>
            <person name="Farinelli L."/>
            <person name="Marton T."/>
            <person name="Kruger M."/>
            <person name="Pelin A."/>
            <person name="Brachmann A."/>
            <person name="Corradi N."/>
        </authorList>
    </citation>
    <scope>NUCLEOTIDE SEQUENCE [LARGE SCALE GENOMIC DNA]</scope>
    <source>
        <strain evidence="1 2">A4</strain>
    </source>
</reference>
<name>A0A2I1GTY9_9GLOM</name>